<evidence type="ECO:0000313" key="15">
    <source>
        <dbReference type="Proteomes" id="UP000007879"/>
    </source>
</evidence>
<dbReference type="GO" id="GO:0006405">
    <property type="term" value="P:RNA export from nucleus"/>
    <property type="evidence" value="ECO:0007669"/>
    <property type="project" value="TreeGrafter"/>
</dbReference>
<dbReference type="PROSITE" id="PS51434">
    <property type="entry name" value="NUP_C"/>
    <property type="match status" value="1"/>
</dbReference>
<feature type="compositionally biased region" description="Polar residues" evidence="12">
    <location>
        <begin position="867"/>
        <end position="876"/>
    </location>
</feature>
<feature type="compositionally biased region" description="Basic and acidic residues" evidence="12">
    <location>
        <begin position="818"/>
        <end position="834"/>
    </location>
</feature>
<feature type="compositionally biased region" description="Pro residues" evidence="12">
    <location>
        <begin position="640"/>
        <end position="652"/>
    </location>
</feature>
<comment type="subcellular location">
    <subcellularLocation>
        <location evidence="2">Nucleus membrane</location>
        <topology evidence="2">Peripheral membrane protein</topology>
        <orientation evidence="2">Nucleoplasmic side</orientation>
    </subcellularLocation>
    <subcellularLocation>
        <location evidence="1">Nucleus</location>
        <location evidence="1">Nuclear pore complex</location>
    </subcellularLocation>
</comment>
<sequence>MYGTGLSGGIGGGGGLFNQTPGLSGGGGLGAGLGNTGGLGGGIGNMGTGLGGGGMGTGLGGGGLGAGLGGGGLGTGLGGGGMGTGLGGGLGTGLGGGGMGTGLGGNLGAGLGGGGGLFPSSSAAGTNYFSGGGGAGLGGGAGGSGLFNQTPQSHFAGGTGLGGIGSGLGGGTGLGGGGATGLGMGGNLFNSPISSAGGLGGGGLSANRGLFNQSAGGLGGGAGGLGAGAFSTPLFNRTSAATTGTGGLGLGGSGLGMGLGGGGLGMGGMMGGGINNIGTPVAYNPTKGNDVMIKGGQSMNIYTNLNCITGMKQYENKCLEELRFEDYSCNRKGPVGGGGMLVSQAGGGLMGGATSTSAGFFTGGGLGGGFSGGMMGLGGAGQTGMLNMNNMSQNPLQNLSVQQQQAQLQQQIQLLASSPFGDSPLFRTAMSDSEKTKRNKNLTPVSTKLPPSSVSSASPHYKLNVKPAGKFKTISLSTPSSSSSSAQRKDKSAMFEGLNDSIASGESFVPRHSIKKLTFNPKPKETPTHLDSTSLTTPTTASPPTVSTMSATPVTVTKPAFQYTPVTSTGSGKKNDSLSSPEISFALPGSKVLHKPTPKRPLSATPNDTISELGGGGDQSVSSTTPPFTSTPPTTTSSQPLPPPLPPPPPPSGFILTKDGYYSQPSVSEIKRSLQEGKPKVQDLVIGRTNFGKILFTGDTDVSNLNVDELVSINLKEVTVYPDDSLKPPQGEGLNKRAIVSLSGYWPVCKTTRQPIRDPQKLADLGYVNKLRSSTAKIGARFCDYHPDTGTCVFEVQHFSKYKLVADDDDSDDDDDGDQKGGGDKAKKSTTDKTKKAKTLTTTATTTTTTTKTLPTPRVPPPVTKTGQTGLSTPLQPKQPVTLGLSEEEEEEAEPMVGEVSSTMTPSHHLASTLGLDTERLQVMKASFFSDQETVTRTGHTRSSGLTYFDKSPAQFSDRTRQALKPLSAPKSHLIMPVAPPTTTPFSKTPLRFPVETLSSLGPSEQPPPSKKIYLPSDAPPALPHPSSTITRQKIDRLNLLKDSVLSELTGYHRDAGASLGRSFRVGWGPGWTLAHVGQLVSGEAATRPSTHQVSLFSSHVSSSTHSSSGFKYSVVSIEKVDASPWMKESANIEDMYVPLLNVQLSHSCIGGAESMSEEEEAWSHEDVPLIVSVEPQELLKDINATCSIAVEKREPDLFKQVNDVFQLVSALWGQLVEGDEDTTQSLYWIMAERKRRLSKWFQSVLKQKGEDENLFSLLCQFRLIDASRLAHSLNSHRLALIIGQAANPNLSSRLLLQQQLEDWNRIEIDDHIDPSIHCIYVLLSGLLVWEGRQKLVNLCEGLNWRESAALHLWYTLAPTDSVKDFIEKYDASFKGEDPYSTRPTPLYIPPSPAGFSSPHEFLFDTCYHLINLFNRKDYPLDETLAPSGSTPYQLDYRLSWHLWSMLSSLGYNHAPPSFLLSLHTSFSAQLEAVGLWEWAVFVALHVHSPTDRRQLVESILYRHCEFRESEEDTEEDGDLNDKEVFVIEKLLVPQELVYAAKAQSAECEGLYDVQASYLLKAKEWNKAHQIFVSHVIPTAIVSNDIDSILHSLEVLSDHSSSISNWESQGLVYLDYLRVSEKVEELSNADSVSLSQLTEVYALLDCVAGKVDSLSGDTPLECLCQIEISKKMATLIRTVSLLKSELSQSFSAHSLFLFPSLSSLPVPQEHRLFELRQFASSLPLPPTD</sequence>
<evidence type="ECO:0000256" key="4">
    <source>
        <dbReference type="ARBA" id="ARBA00013472"/>
    </source>
</evidence>
<dbReference type="GO" id="GO:0034398">
    <property type="term" value="P:telomere tethering at nuclear periphery"/>
    <property type="evidence" value="ECO:0007669"/>
    <property type="project" value="TreeGrafter"/>
</dbReference>
<keyword evidence="5" id="KW-0813">Transport</keyword>
<feature type="compositionally biased region" description="Low complexity" evidence="12">
    <location>
        <begin position="839"/>
        <end position="856"/>
    </location>
</feature>
<keyword evidence="11" id="KW-0539">Nucleus</keyword>
<evidence type="ECO:0000256" key="1">
    <source>
        <dbReference type="ARBA" id="ARBA00004567"/>
    </source>
</evidence>
<dbReference type="GO" id="GO:0000973">
    <property type="term" value="P:post-transcriptional tethering of RNA polymerase II gene DNA at nuclear periphery"/>
    <property type="evidence" value="ECO:0007669"/>
    <property type="project" value="TreeGrafter"/>
</dbReference>
<dbReference type="Gene3D" id="3.30.1610.10">
    <property type="entry name" value="Peptidase S59, nucleoporin"/>
    <property type="match status" value="1"/>
</dbReference>
<organism evidence="14 15">
    <name type="scientific">Amphimedon queenslandica</name>
    <name type="common">Sponge</name>
    <dbReference type="NCBI Taxonomy" id="400682"/>
    <lineage>
        <taxon>Eukaryota</taxon>
        <taxon>Metazoa</taxon>
        <taxon>Porifera</taxon>
        <taxon>Demospongiae</taxon>
        <taxon>Heteroscleromorpha</taxon>
        <taxon>Haplosclerida</taxon>
        <taxon>Niphatidae</taxon>
        <taxon>Amphimedon</taxon>
    </lineage>
</organism>
<feature type="domain" description="Peptidase S59" evidence="13">
    <location>
        <begin position="658"/>
        <end position="799"/>
    </location>
</feature>
<dbReference type="Gene3D" id="1.25.40.690">
    <property type="match status" value="1"/>
</dbReference>
<feature type="compositionally biased region" description="Low complexity" evidence="12">
    <location>
        <begin position="620"/>
        <end position="639"/>
    </location>
</feature>
<comment type="similarity">
    <text evidence="3">Belongs to the nucleoporin GLFG family.</text>
</comment>
<evidence type="ECO:0000313" key="14">
    <source>
        <dbReference type="EnsemblMetazoa" id="XP_019852669.1"/>
    </source>
</evidence>
<evidence type="ECO:0000256" key="8">
    <source>
        <dbReference type="ARBA" id="ARBA00022927"/>
    </source>
</evidence>
<dbReference type="GO" id="GO:0003723">
    <property type="term" value="F:RNA binding"/>
    <property type="evidence" value="ECO:0007669"/>
    <property type="project" value="TreeGrafter"/>
</dbReference>
<reference evidence="14" key="2">
    <citation type="submission" date="2024-06" db="UniProtKB">
        <authorList>
            <consortium name="EnsemblMetazoa"/>
        </authorList>
    </citation>
    <scope>IDENTIFICATION</scope>
</reference>
<feature type="compositionally biased region" description="Low complexity" evidence="12">
    <location>
        <begin position="529"/>
        <end position="557"/>
    </location>
</feature>
<reference evidence="15" key="1">
    <citation type="journal article" date="2010" name="Nature">
        <title>The Amphimedon queenslandica genome and the evolution of animal complexity.</title>
        <authorList>
            <person name="Srivastava M."/>
            <person name="Simakov O."/>
            <person name="Chapman J."/>
            <person name="Fahey B."/>
            <person name="Gauthier M.E."/>
            <person name="Mitros T."/>
            <person name="Richards G.S."/>
            <person name="Conaco C."/>
            <person name="Dacre M."/>
            <person name="Hellsten U."/>
            <person name="Larroux C."/>
            <person name="Putnam N.H."/>
            <person name="Stanke M."/>
            <person name="Adamska M."/>
            <person name="Darling A."/>
            <person name="Degnan S.M."/>
            <person name="Oakley T.H."/>
            <person name="Plachetzki D.C."/>
            <person name="Zhai Y."/>
            <person name="Adamski M."/>
            <person name="Calcino A."/>
            <person name="Cummins S.F."/>
            <person name="Goodstein D.M."/>
            <person name="Harris C."/>
            <person name="Jackson D.J."/>
            <person name="Leys S.P."/>
            <person name="Shu S."/>
            <person name="Woodcroft B.J."/>
            <person name="Vervoort M."/>
            <person name="Kosik K.S."/>
            <person name="Manning G."/>
            <person name="Degnan B.M."/>
            <person name="Rokhsar D.S."/>
        </authorList>
    </citation>
    <scope>NUCLEOTIDE SEQUENCE [LARGE SCALE GENOMIC DNA]</scope>
</reference>
<keyword evidence="6" id="KW-0068">Autocatalytic cleavage</keyword>
<feature type="region of interest" description="Disordered" evidence="12">
    <location>
        <begin position="473"/>
        <end position="492"/>
    </location>
</feature>
<name>A0AAN0J6L2_AMPQE</name>
<accession>A0AAN0J6L2</accession>
<dbReference type="Pfam" id="PF04096">
    <property type="entry name" value="Nucleoporin2"/>
    <property type="match status" value="1"/>
</dbReference>
<keyword evidence="8" id="KW-0653">Protein transport</keyword>
<dbReference type="GO" id="GO:0031965">
    <property type="term" value="C:nuclear membrane"/>
    <property type="evidence" value="ECO:0007669"/>
    <property type="project" value="UniProtKB-SubCell"/>
</dbReference>
<dbReference type="GO" id="GO:0051028">
    <property type="term" value="P:mRNA transport"/>
    <property type="evidence" value="ECO:0007669"/>
    <property type="project" value="UniProtKB-KW"/>
</dbReference>
<feature type="region of interest" description="Disordered" evidence="12">
    <location>
        <begin position="423"/>
        <end position="461"/>
    </location>
</feature>
<proteinExistence type="inferred from homology"/>
<dbReference type="GO" id="GO:0044614">
    <property type="term" value="C:nuclear pore cytoplasmic filaments"/>
    <property type="evidence" value="ECO:0007669"/>
    <property type="project" value="TreeGrafter"/>
</dbReference>
<dbReference type="InterPro" id="IPR037665">
    <property type="entry name" value="Nucleoporin_S59-like"/>
</dbReference>
<dbReference type="InterPro" id="IPR021967">
    <property type="entry name" value="Nup98_C"/>
</dbReference>
<feature type="compositionally biased region" description="Acidic residues" evidence="12">
    <location>
        <begin position="807"/>
        <end position="817"/>
    </location>
</feature>
<evidence type="ECO:0000256" key="6">
    <source>
        <dbReference type="ARBA" id="ARBA00022813"/>
    </source>
</evidence>
<dbReference type="Pfam" id="PF21240">
    <property type="entry name" value="Nup98_GLEBS"/>
    <property type="match status" value="1"/>
</dbReference>
<dbReference type="GO" id="GO:0006606">
    <property type="term" value="P:protein import into nucleus"/>
    <property type="evidence" value="ECO:0007669"/>
    <property type="project" value="TreeGrafter"/>
</dbReference>
<evidence type="ECO:0000256" key="7">
    <source>
        <dbReference type="ARBA" id="ARBA00022816"/>
    </source>
</evidence>
<feature type="compositionally biased region" description="Polar residues" evidence="12">
    <location>
        <begin position="441"/>
        <end position="458"/>
    </location>
</feature>
<protein>
    <recommendedName>
        <fullName evidence="4">Nuclear pore complex protein Nup98-Nup96</fullName>
    </recommendedName>
</protein>
<evidence type="ECO:0000256" key="9">
    <source>
        <dbReference type="ARBA" id="ARBA00023010"/>
    </source>
</evidence>
<dbReference type="InterPro" id="IPR036903">
    <property type="entry name" value="Nup98_auto-Pept-S59_dom_sf"/>
</dbReference>
<evidence type="ECO:0000256" key="2">
    <source>
        <dbReference type="ARBA" id="ARBA00004620"/>
    </source>
</evidence>
<evidence type="ECO:0000256" key="10">
    <source>
        <dbReference type="ARBA" id="ARBA00023132"/>
    </source>
</evidence>
<evidence type="ECO:0000256" key="3">
    <source>
        <dbReference type="ARBA" id="ARBA00008926"/>
    </source>
</evidence>
<evidence type="ECO:0000256" key="12">
    <source>
        <dbReference type="SAM" id="MobiDB-lite"/>
    </source>
</evidence>
<dbReference type="GO" id="GO:0017056">
    <property type="term" value="F:structural constituent of nuclear pore"/>
    <property type="evidence" value="ECO:0007669"/>
    <property type="project" value="InterPro"/>
</dbReference>
<dbReference type="InterPro" id="IPR007230">
    <property type="entry name" value="Nup98_auto-Pept-S59_dom"/>
</dbReference>
<keyword evidence="9" id="KW-0811">Translocation</keyword>
<dbReference type="FunFam" id="1.10.10.2360:FF:000001">
    <property type="entry name" value="Nuclear pore complex protein Nup98-Nup96"/>
    <property type="match status" value="1"/>
</dbReference>
<gene>
    <name evidence="14" type="primary">105312904</name>
</gene>
<keyword evidence="10" id="KW-0906">Nuclear pore complex</keyword>
<keyword evidence="15" id="KW-1185">Reference proteome</keyword>
<dbReference type="Gene3D" id="1.10.10.2360">
    <property type="match status" value="1"/>
</dbReference>
<keyword evidence="7" id="KW-0509">mRNA transport</keyword>
<dbReference type="PANTHER" id="PTHR23198:SF6">
    <property type="entry name" value="NUCLEAR PORE COMPLEX PROTEIN NUP98-NUP96"/>
    <property type="match status" value="1"/>
</dbReference>
<dbReference type="SUPFAM" id="SSF82215">
    <property type="entry name" value="C-terminal autoproteolytic domain of nucleoporin nup98"/>
    <property type="match status" value="1"/>
</dbReference>
<dbReference type="EnsemblMetazoa" id="XM_019997110.1">
    <property type="protein sequence ID" value="XP_019852669.1"/>
    <property type="gene ID" value="LOC105312904"/>
</dbReference>
<dbReference type="Proteomes" id="UP000007879">
    <property type="component" value="Unassembled WGS sequence"/>
</dbReference>
<dbReference type="Pfam" id="PF12110">
    <property type="entry name" value="Nup96"/>
    <property type="match status" value="1"/>
</dbReference>
<dbReference type="PANTHER" id="PTHR23198">
    <property type="entry name" value="NUCLEOPORIN"/>
    <property type="match status" value="1"/>
</dbReference>
<evidence type="ECO:0000256" key="11">
    <source>
        <dbReference type="ARBA" id="ARBA00023242"/>
    </source>
</evidence>
<evidence type="ECO:0000259" key="13">
    <source>
        <dbReference type="PROSITE" id="PS51434"/>
    </source>
</evidence>
<feature type="region of interest" description="Disordered" evidence="12">
    <location>
        <begin position="806"/>
        <end position="888"/>
    </location>
</feature>
<feature type="compositionally biased region" description="Low complexity" evidence="12">
    <location>
        <begin position="475"/>
        <end position="485"/>
    </location>
</feature>
<feature type="compositionally biased region" description="Polar residues" evidence="12">
    <location>
        <begin position="564"/>
        <end position="582"/>
    </location>
</feature>
<evidence type="ECO:0000256" key="5">
    <source>
        <dbReference type="ARBA" id="ARBA00022448"/>
    </source>
</evidence>
<feature type="region of interest" description="Disordered" evidence="12">
    <location>
        <begin position="518"/>
        <end position="659"/>
    </location>
</feature>
<dbReference type="GO" id="GO:0008139">
    <property type="term" value="F:nuclear localization sequence binding"/>
    <property type="evidence" value="ECO:0007669"/>
    <property type="project" value="TreeGrafter"/>
</dbReference>